<dbReference type="PANTHER" id="PTHR24373">
    <property type="entry name" value="SLIT RELATED LEUCINE-RICH REPEAT NEURONAL PROTEIN"/>
    <property type="match status" value="1"/>
</dbReference>
<sequence length="521" mass="58404">MVRPRLLHDIVSAMHVHKLGHVCTVAKLQIITSINGSPNWQIGQIYERNRMKTVIVVLSLSLCQLVSSITRATCSLPGAMQGKCQCQGNIVKCEDLDYIATQTGGSAFLRLEVRNSNLSINASSFNSWGLTEILLENCQLTDSSFPPGDFHGLENSLRLLSLKDNELTRLPKFLSKFTNIETLDVSGNPIPHYNFNEDILRDIGDSLLSFSFGTKIGGTELSQWPLTLKHLVKLQEIILTAADITLMPINSFHGFEGTLLRLTLANTKLRSVPLAISRLRYLQDLHFDHNQNVGDYGVRIPLIKGFLPFLNQMSLKDDNITTFPEVLQSFDRLDQLNMDENNLKFVSDKSAKAVTQITSLSLQHSGITRIPGAIQDITYLNILDLSNNSIHAIETNDLKESAELLTLKLNNNPILYISDKAFVNQTKLRRLELKGIAIKRVPCALEAMIRRHQPGYVIVDLSNNKIECNCGLKWLFDVKNDRHTRTRFRIVGNCDTVDKTIQDYLDSDLATCPNGINCTDS</sequence>
<dbReference type="InterPro" id="IPR032675">
    <property type="entry name" value="LRR_dom_sf"/>
</dbReference>
<dbReference type="Gene3D" id="3.80.10.10">
    <property type="entry name" value="Ribonuclease Inhibitor"/>
    <property type="match status" value="3"/>
</dbReference>
<protein>
    <submittedName>
        <fullName evidence="2">Uncharacterized protein</fullName>
    </submittedName>
</protein>
<keyword evidence="3" id="KW-1185">Reference proteome</keyword>
<dbReference type="OrthoDB" id="6122461at2759"/>
<dbReference type="Pfam" id="PF13855">
    <property type="entry name" value="LRR_8"/>
    <property type="match status" value="1"/>
</dbReference>
<reference evidence="2" key="1">
    <citation type="submission" date="2021-03" db="EMBL/GenBank/DDBJ databases">
        <authorList>
            <person name="Bekaert M."/>
        </authorList>
    </citation>
    <scope>NUCLEOTIDE SEQUENCE</scope>
</reference>
<evidence type="ECO:0000256" key="1">
    <source>
        <dbReference type="ARBA" id="ARBA00022729"/>
    </source>
</evidence>
<dbReference type="Proteomes" id="UP000683360">
    <property type="component" value="Unassembled WGS sequence"/>
</dbReference>
<dbReference type="AlphaFoldDB" id="A0A8S3SQ70"/>
<dbReference type="PANTHER" id="PTHR24373:SF392">
    <property type="entry name" value="NEPHROCAN"/>
    <property type="match status" value="1"/>
</dbReference>
<name>A0A8S3SQ70_MYTED</name>
<gene>
    <name evidence="2" type="ORF">MEDL_36257</name>
</gene>
<keyword evidence="1" id="KW-0732">Signal</keyword>
<proteinExistence type="predicted"/>
<organism evidence="2 3">
    <name type="scientific">Mytilus edulis</name>
    <name type="common">Blue mussel</name>
    <dbReference type="NCBI Taxonomy" id="6550"/>
    <lineage>
        <taxon>Eukaryota</taxon>
        <taxon>Metazoa</taxon>
        <taxon>Spiralia</taxon>
        <taxon>Lophotrochozoa</taxon>
        <taxon>Mollusca</taxon>
        <taxon>Bivalvia</taxon>
        <taxon>Autobranchia</taxon>
        <taxon>Pteriomorphia</taxon>
        <taxon>Mytilida</taxon>
        <taxon>Mytiloidea</taxon>
        <taxon>Mytilidae</taxon>
        <taxon>Mytilinae</taxon>
        <taxon>Mytilus</taxon>
    </lineage>
</organism>
<accession>A0A8S3SQ70</accession>
<dbReference type="InterPro" id="IPR050328">
    <property type="entry name" value="Dev_Immune_Receptor"/>
</dbReference>
<evidence type="ECO:0000313" key="2">
    <source>
        <dbReference type="EMBL" id="CAG2222960.1"/>
    </source>
</evidence>
<evidence type="ECO:0000313" key="3">
    <source>
        <dbReference type="Proteomes" id="UP000683360"/>
    </source>
</evidence>
<dbReference type="EMBL" id="CAJPWZ010001770">
    <property type="protein sequence ID" value="CAG2222960.1"/>
    <property type="molecule type" value="Genomic_DNA"/>
</dbReference>
<dbReference type="InterPro" id="IPR001611">
    <property type="entry name" value="Leu-rich_rpt"/>
</dbReference>
<dbReference type="SUPFAM" id="SSF52058">
    <property type="entry name" value="L domain-like"/>
    <property type="match status" value="1"/>
</dbReference>
<comment type="caution">
    <text evidence="2">The sequence shown here is derived from an EMBL/GenBank/DDBJ whole genome shotgun (WGS) entry which is preliminary data.</text>
</comment>